<accession>A0ABX2SYD5</accession>
<evidence type="ECO:0000259" key="1">
    <source>
        <dbReference type="Pfam" id="PF01610"/>
    </source>
</evidence>
<dbReference type="PANTHER" id="PTHR33498:SF1">
    <property type="entry name" value="TRANSPOSASE FOR INSERTION SEQUENCE ELEMENT IS1557"/>
    <property type="match status" value="1"/>
</dbReference>
<gene>
    <name evidence="3" type="ORF">HZY85_03565</name>
</gene>
<organism evidence="3 4">
    <name type="scientific">Gemelliphila palaticanis</name>
    <dbReference type="NCBI Taxonomy" id="81950"/>
    <lineage>
        <taxon>Bacteria</taxon>
        <taxon>Bacillati</taxon>
        <taxon>Bacillota</taxon>
        <taxon>Bacilli</taxon>
        <taxon>Bacillales</taxon>
        <taxon>Gemellaceae</taxon>
        <taxon>Gemelliphila</taxon>
    </lineage>
</organism>
<feature type="domain" description="Transposase IS204/IS1001/IS1096/IS1165 DDE" evidence="1">
    <location>
        <begin position="164"/>
        <end position="415"/>
    </location>
</feature>
<reference evidence="3 4" key="1">
    <citation type="submission" date="2020-07" db="EMBL/GenBank/DDBJ databases">
        <title>MOT database genomes.</title>
        <authorList>
            <person name="Joseph S."/>
            <person name="Aduse-Opoku J."/>
            <person name="Hashim A."/>
            <person name="Wade W."/>
            <person name="Curtis M."/>
        </authorList>
    </citation>
    <scope>NUCLEOTIDE SEQUENCE [LARGE SCALE GENOMIC DNA]</scope>
    <source>
        <strain evidence="3 4">CIP 106318</strain>
    </source>
</reference>
<dbReference type="EMBL" id="JACBYF010000004">
    <property type="protein sequence ID" value="NYS47273.1"/>
    <property type="molecule type" value="Genomic_DNA"/>
</dbReference>
<feature type="domain" description="Transposase IS204/IS1001/IS1096/IS1165 zinc-finger" evidence="2">
    <location>
        <begin position="48"/>
        <end position="92"/>
    </location>
</feature>
<dbReference type="NCBIfam" id="NF033550">
    <property type="entry name" value="transpos_ISL3"/>
    <property type="match status" value="1"/>
</dbReference>
<dbReference type="Pfam" id="PF14690">
    <property type="entry name" value="Zn_ribbon_ISL3"/>
    <property type="match status" value="1"/>
</dbReference>
<proteinExistence type="predicted"/>
<dbReference type="Pfam" id="PF01610">
    <property type="entry name" value="DDE_Tnp_ISL3"/>
    <property type="match status" value="1"/>
</dbReference>
<dbReference type="RefSeq" id="WP_179940947.1">
    <property type="nucleotide sequence ID" value="NZ_JACBYF010000004.1"/>
</dbReference>
<name>A0ABX2SYD5_9BACL</name>
<dbReference type="InterPro" id="IPR047951">
    <property type="entry name" value="Transpos_ISL3"/>
</dbReference>
<dbReference type="InterPro" id="IPR029261">
    <property type="entry name" value="Transposase_Znf"/>
</dbReference>
<protein>
    <submittedName>
        <fullName evidence="3">ISL3 family transposase</fullName>
    </submittedName>
</protein>
<dbReference type="PANTHER" id="PTHR33498">
    <property type="entry name" value="TRANSPOSASE FOR INSERTION SEQUENCE ELEMENT IS1557"/>
    <property type="match status" value="1"/>
</dbReference>
<dbReference type="Proteomes" id="UP000531840">
    <property type="component" value="Unassembled WGS sequence"/>
</dbReference>
<comment type="caution">
    <text evidence="3">The sequence shown here is derived from an EMBL/GenBank/DDBJ whole genome shotgun (WGS) entry which is preliminary data.</text>
</comment>
<keyword evidence="4" id="KW-1185">Reference proteome</keyword>
<evidence type="ECO:0000259" key="2">
    <source>
        <dbReference type="Pfam" id="PF14690"/>
    </source>
</evidence>
<evidence type="ECO:0000313" key="4">
    <source>
        <dbReference type="Proteomes" id="UP000531840"/>
    </source>
</evidence>
<dbReference type="InterPro" id="IPR002560">
    <property type="entry name" value="Transposase_DDE"/>
</dbReference>
<evidence type="ECO:0000313" key="3">
    <source>
        <dbReference type="EMBL" id="NYS47273.1"/>
    </source>
</evidence>
<sequence>MDNVMLDILNLRDTRIRFKEKLNEIFKIELRKGEKIKIVEAVLSYIPKKCKYCSCEKLVKNGFDIVELQLPKVASTKTILRLQKQKVICKECSRGFTVYCKDHKKHSRKSFALLNEIDFCLSTTSNSMTNIANQSNTSVQTVKRKISDMEKEIKINKNSLPRVLCIDEVNGVSTNLGKYNCLLVDGEKKKVKDFLITRRKNFLDKYFYEYDIKIKNKVEFFVTDMWDTYISLAKKHFKNAKIIIDKFHIIKNMVSAIDDIRIKFMNEHSKNSYEYRLFKKYNKKLKKRFSKISTEYKKYRYNPELQSEFSVLEKLLSYCPELSQAYGYLQDLYTAFEYGDVEKFRKIISDEKIFLIDNKKWRDCIRTFIKYKEYIENAIIYPYTNGVTEAFNRQIKEIKRSACGFRNYYNFRTRVLLFFNFIERKR</sequence>